<dbReference type="NCBIfam" id="TIGR01280">
    <property type="entry name" value="xseB"/>
    <property type="match status" value="1"/>
</dbReference>
<comment type="subunit">
    <text evidence="6">Heterooligomer composed of large and small subunits.</text>
</comment>
<comment type="catalytic activity">
    <reaction evidence="6">
        <text>Exonucleolytic cleavage in either 5'- to 3'- or 3'- to 5'-direction to yield nucleoside 5'-phosphates.</text>
        <dbReference type="EC" id="3.1.11.6"/>
    </reaction>
</comment>
<comment type="subcellular location">
    <subcellularLocation>
        <location evidence="6">Cytoplasm</location>
    </subcellularLocation>
</comment>
<dbReference type="InterPro" id="IPR003761">
    <property type="entry name" value="Exonuc_VII_S"/>
</dbReference>
<evidence type="ECO:0000313" key="8">
    <source>
        <dbReference type="EMBL" id="MST86732.1"/>
    </source>
</evidence>
<comment type="similarity">
    <text evidence="1 6">Belongs to the XseB family.</text>
</comment>
<dbReference type="GO" id="GO:0006308">
    <property type="term" value="P:DNA catabolic process"/>
    <property type="evidence" value="ECO:0007669"/>
    <property type="project" value="UniProtKB-UniRule"/>
</dbReference>
<dbReference type="SUPFAM" id="SSF116842">
    <property type="entry name" value="XseB-like"/>
    <property type="match status" value="1"/>
</dbReference>
<sequence>MAEKKNNFEEELQQLQQIVSSLENGQVSLDEALTQFQAGVKISKDLKQQLTAAESTVAKLIDADGHEKPLDPTDASAPKE</sequence>
<dbReference type="NCBIfam" id="NF002138">
    <property type="entry name" value="PRK00977.1-2"/>
    <property type="match status" value="1"/>
</dbReference>
<comment type="caution">
    <text evidence="8">The sequence shown here is derived from an EMBL/GenBank/DDBJ whole genome shotgun (WGS) entry which is preliminary data.</text>
</comment>
<dbReference type="Pfam" id="PF02609">
    <property type="entry name" value="Exonuc_VII_S"/>
    <property type="match status" value="1"/>
</dbReference>
<dbReference type="PANTHER" id="PTHR34137:SF1">
    <property type="entry name" value="EXODEOXYRIBONUCLEASE 7 SMALL SUBUNIT"/>
    <property type="match status" value="1"/>
</dbReference>
<evidence type="ECO:0000256" key="3">
    <source>
        <dbReference type="ARBA" id="ARBA00022722"/>
    </source>
</evidence>
<dbReference type="HAMAP" id="MF_00337">
    <property type="entry name" value="Exonuc_7_S"/>
    <property type="match status" value="1"/>
</dbReference>
<evidence type="ECO:0000256" key="6">
    <source>
        <dbReference type="HAMAP-Rule" id="MF_00337"/>
    </source>
</evidence>
<dbReference type="EC" id="3.1.11.6" evidence="6"/>
<keyword evidence="9" id="KW-1185">Reference proteome</keyword>
<evidence type="ECO:0000256" key="7">
    <source>
        <dbReference type="SAM" id="Coils"/>
    </source>
</evidence>
<dbReference type="EMBL" id="VUMX01000006">
    <property type="protein sequence ID" value="MST86732.1"/>
    <property type="molecule type" value="Genomic_DNA"/>
</dbReference>
<evidence type="ECO:0000313" key="9">
    <source>
        <dbReference type="Proteomes" id="UP000438120"/>
    </source>
</evidence>
<keyword evidence="7" id="KW-0175">Coiled coil</keyword>
<accession>A0A6A8MCW9</accession>
<dbReference type="Proteomes" id="UP000438120">
    <property type="component" value="Unassembled WGS sequence"/>
</dbReference>
<feature type="coiled-coil region" evidence="7">
    <location>
        <begin position="5"/>
        <end position="63"/>
    </location>
</feature>
<dbReference type="AlphaFoldDB" id="A0A6A8MCW9"/>
<evidence type="ECO:0000256" key="5">
    <source>
        <dbReference type="ARBA" id="ARBA00022839"/>
    </source>
</evidence>
<dbReference type="OrthoDB" id="9798666at2"/>
<dbReference type="GO" id="GO:0009318">
    <property type="term" value="C:exodeoxyribonuclease VII complex"/>
    <property type="evidence" value="ECO:0007669"/>
    <property type="project" value="UniProtKB-UniRule"/>
</dbReference>
<keyword evidence="3 6" id="KW-0540">Nuclease</keyword>
<dbReference type="GO" id="GO:0008855">
    <property type="term" value="F:exodeoxyribonuclease VII activity"/>
    <property type="evidence" value="ECO:0007669"/>
    <property type="project" value="UniProtKB-UniRule"/>
</dbReference>
<comment type="function">
    <text evidence="6">Bidirectionally degrades single-stranded DNA into large acid-insoluble oligonucleotides, which are then degraded further into small acid-soluble oligonucleotides.</text>
</comment>
<keyword evidence="5 6" id="KW-0269">Exonuclease</keyword>
<proteinExistence type="inferred from homology"/>
<dbReference type="GO" id="GO:0005829">
    <property type="term" value="C:cytosol"/>
    <property type="evidence" value="ECO:0007669"/>
    <property type="project" value="TreeGrafter"/>
</dbReference>
<dbReference type="PANTHER" id="PTHR34137">
    <property type="entry name" value="EXODEOXYRIBONUCLEASE 7 SMALL SUBUNIT"/>
    <property type="match status" value="1"/>
</dbReference>
<protein>
    <recommendedName>
        <fullName evidence="6">Exodeoxyribonuclease 7 small subunit</fullName>
        <ecNumber evidence="6">3.1.11.6</ecNumber>
    </recommendedName>
    <alternativeName>
        <fullName evidence="6">Exodeoxyribonuclease VII small subunit</fullName>
        <shortName evidence="6">Exonuclease VII small subunit</shortName>
    </alternativeName>
</protein>
<organism evidence="8 9">
    <name type="scientific">Lactobacillus porci</name>
    <dbReference type="NCBI Taxonomy" id="2012477"/>
    <lineage>
        <taxon>Bacteria</taxon>
        <taxon>Bacillati</taxon>
        <taxon>Bacillota</taxon>
        <taxon>Bacilli</taxon>
        <taxon>Lactobacillales</taxon>
        <taxon>Lactobacillaceae</taxon>
        <taxon>Lactobacillus</taxon>
    </lineage>
</organism>
<gene>
    <name evidence="6" type="primary">xseB</name>
    <name evidence="8" type="ORF">FYJ62_03530</name>
</gene>
<keyword evidence="4 6" id="KW-0378">Hydrolase</keyword>
<dbReference type="RefSeq" id="WP_154547780.1">
    <property type="nucleotide sequence ID" value="NZ_JBKZBY010000002.1"/>
</dbReference>
<reference evidence="8 9" key="1">
    <citation type="submission" date="2019-08" db="EMBL/GenBank/DDBJ databases">
        <title>In-depth cultivation of the pig gut microbiome towards novel bacterial diversity and tailored functional studies.</title>
        <authorList>
            <person name="Wylensek D."/>
            <person name="Hitch T.C.A."/>
            <person name="Clavel T."/>
        </authorList>
    </citation>
    <scope>NUCLEOTIDE SEQUENCE [LARGE SCALE GENOMIC DNA]</scope>
    <source>
        <strain evidence="8 9">Bifido-178-WT-2B</strain>
    </source>
</reference>
<dbReference type="InterPro" id="IPR037004">
    <property type="entry name" value="Exonuc_VII_ssu_sf"/>
</dbReference>
<dbReference type="Gene3D" id="1.10.287.1040">
    <property type="entry name" value="Exonuclease VII, small subunit"/>
    <property type="match status" value="1"/>
</dbReference>
<evidence type="ECO:0000256" key="2">
    <source>
        <dbReference type="ARBA" id="ARBA00022490"/>
    </source>
</evidence>
<name>A0A6A8MCW9_9LACO</name>
<keyword evidence="2 6" id="KW-0963">Cytoplasm</keyword>
<evidence type="ECO:0000256" key="4">
    <source>
        <dbReference type="ARBA" id="ARBA00022801"/>
    </source>
</evidence>
<evidence type="ECO:0000256" key="1">
    <source>
        <dbReference type="ARBA" id="ARBA00009998"/>
    </source>
</evidence>